<dbReference type="Pfam" id="PF02924">
    <property type="entry name" value="HDPD"/>
    <property type="match status" value="1"/>
</dbReference>
<evidence type="ECO:0000313" key="2">
    <source>
        <dbReference type="Proteomes" id="UP000765160"/>
    </source>
</evidence>
<dbReference type="EMBL" id="JAAVTX010000001">
    <property type="protein sequence ID" value="NKE43389.1"/>
    <property type="molecule type" value="Genomic_DNA"/>
</dbReference>
<organism evidence="1 2">
    <name type="scientific">Falsiroseomonas frigidaquae</name>
    <dbReference type="NCBI Taxonomy" id="487318"/>
    <lineage>
        <taxon>Bacteria</taxon>
        <taxon>Pseudomonadati</taxon>
        <taxon>Pseudomonadota</taxon>
        <taxon>Alphaproteobacteria</taxon>
        <taxon>Acetobacterales</taxon>
        <taxon>Roseomonadaceae</taxon>
        <taxon>Falsiroseomonas</taxon>
    </lineage>
</organism>
<proteinExistence type="predicted"/>
<accession>A0ABX1ETZ6</accession>
<protein>
    <submittedName>
        <fullName evidence="1">Head decoration protein</fullName>
    </submittedName>
</protein>
<reference evidence="1 2" key="1">
    <citation type="submission" date="2020-03" db="EMBL/GenBank/DDBJ databases">
        <title>Roseomonas selenitidurans sp. nov. isolated from soil.</title>
        <authorList>
            <person name="Liu H."/>
        </authorList>
    </citation>
    <scope>NUCLEOTIDE SEQUENCE [LARGE SCALE GENOMIC DNA]</scope>
    <source>
        <strain evidence="1 2">JCM 15073</strain>
    </source>
</reference>
<comment type="caution">
    <text evidence="1">The sequence shown here is derived from an EMBL/GenBank/DDBJ whole genome shotgun (WGS) entry which is preliminary data.</text>
</comment>
<sequence length="228" mass="22578">MTTLTEGRRAGEFLLSEANRTRSRDTVTLLSSGALAVLAAGTLLAQIDVGAATAAARSGGNTGNGTITMDATTPVLAGAKPGIYTVRCIAAATNGGTFRLEDPDGDVIADAAITGGAGGTVAFAEQVKFVITDAGTDFVVGDGFDITVAAGSLKWAPFLNAANREAGAILYDTVTVPASGDLAAVAITRDAEVKADDLVYDSSLSGGALTAAKAAAAVSLAAAGIIIR</sequence>
<gene>
    <name evidence="1" type="ORF">HB662_01265</name>
</gene>
<name>A0ABX1ETZ6_9PROT</name>
<dbReference type="RefSeq" id="WP_168046337.1">
    <property type="nucleotide sequence ID" value="NZ_JAATJR010000001.1"/>
</dbReference>
<dbReference type="Proteomes" id="UP000765160">
    <property type="component" value="Unassembled WGS sequence"/>
</dbReference>
<evidence type="ECO:0000313" key="1">
    <source>
        <dbReference type="EMBL" id="NKE43389.1"/>
    </source>
</evidence>
<dbReference type="InterPro" id="IPR004195">
    <property type="entry name" value="Head_decoration_D"/>
</dbReference>
<keyword evidence="2" id="KW-1185">Reference proteome</keyword>